<proteinExistence type="predicted"/>
<evidence type="ECO:0000313" key="3">
    <source>
        <dbReference type="Proteomes" id="UP000429958"/>
    </source>
</evidence>
<keyword evidence="1" id="KW-0472">Membrane</keyword>
<keyword evidence="1" id="KW-0812">Transmembrane</keyword>
<dbReference type="Proteomes" id="UP000429958">
    <property type="component" value="Unassembled WGS sequence"/>
</dbReference>
<dbReference type="SUPFAM" id="SSF54001">
    <property type="entry name" value="Cysteine proteinases"/>
    <property type="match status" value="1"/>
</dbReference>
<gene>
    <name evidence="2" type="ORF">FYJ39_17635</name>
</gene>
<reference evidence="2 3" key="1">
    <citation type="submission" date="2019-08" db="EMBL/GenBank/DDBJ databases">
        <title>In-depth cultivation of the pig gut microbiome towards novel bacterial diversity and tailored functional studies.</title>
        <authorList>
            <person name="Wylensek D."/>
            <person name="Hitch T.C.A."/>
            <person name="Clavel T."/>
        </authorList>
    </citation>
    <scope>NUCLEOTIDE SEQUENCE [LARGE SCALE GENOMIC DNA]</scope>
    <source>
        <strain evidence="2 3">WCA-389-WT-23D1</strain>
    </source>
</reference>
<evidence type="ECO:0000256" key="1">
    <source>
        <dbReference type="SAM" id="Phobius"/>
    </source>
</evidence>
<comment type="caution">
    <text evidence="2">The sequence shown here is derived from an EMBL/GenBank/DDBJ whole genome shotgun (WGS) entry which is preliminary data.</text>
</comment>
<protein>
    <recommendedName>
        <fullName evidence="4">Permuted papain-like amidase enzyme, YaeF/YiiX, C92 family</fullName>
    </recommendedName>
</protein>
<organism evidence="2 3">
    <name type="scientific">Clostridium porci</name>
    <dbReference type="NCBI Taxonomy" id="2605778"/>
    <lineage>
        <taxon>Bacteria</taxon>
        <taxon>Bacillati</taxon>
        <taxon>Bacillota</taxon>
        <taxon>Clostridia</taxon>
        <taxon>Eubacteriales</taxon>
        <taxon>Clostridiaceae</taxon>
        <taxon>Clostridium</taxon>
    </lineage>
</organism>
<dbReference type="EMBL" id="VUMD01000022">
    <property type="protein sequence ID" value="MSS38302.1"/>
    <property type="molecule type" value="Genomic_DNA"/>
</dbReference>
<dbReference type="PROSITE" id="PS51257">
    <property type="entry name" value="PROKAR_LIPOPROTEIN"/>
    <property type="match status" value="1"/>
</dbReference>
<dbReference type="RefSeq" id="WP_154473730.1">
    <property type="nucleotide sequence ID" value="NZ_VUMD01000022.1"/>
</dbReference>
<feature type="transmembrane region" description="Helical" evidence="1">
    <location>
        <begin position="29"/>
        <end position="47"/>
    </location>
</feature>
<keyword evidence="3" id="KW-1185">Reference proteome</keyword>
<accession>A0A7X2TDU3</accession>
<keyword evidence="1" id="KW-1133">Transmembrane helix</keyword>
<dbReference type="InterPro" id="IPR038765">
    <property type="entry name" value="Papain-like_cys_pep_sf"/>
</dbReference>
<evidence type="ECO:0000313" key="2">
    <source>
        <dbReference type="EMBL" id="MSS38302.1"/>
    </source>
</evidence>
<name>A0A7X2TDU3_9CLOT</name>
<feature type="transmembrane region" description="Helical" evidence="1">
    <location>
        <begin position="93"/>
        <end position="111"/>
    </location>
</feature>
<dbReference type="Gene3D" id="3.90.1720.10">
    <property type="entry name" value="endopeptidase domain like (from Nostoc punctiforme)"/>
    <property type="match status" value="1"/>
</dbReference>
<evidence type="ECO:0008006" key="4">
    <source>
        <dbReference type="Google" id="ProtNLM"/>
    </source>
</evidence>
<feature type="transmembrane region" description="Helical" evidence="1">
    <location>
        <begin position="59"/>
        <end position="81"/>
    </location>
</feature>
<dbReference type="AlphaFoldDB" id="A0A7X2TDU3"/>
<sequence length="372" mass="42600">MKRKLFILLTFLIIFLACAALFLSSSYVVFILAYVFSFIFLFCYTIFSASTILEKIAQAIVYALIMVSQILFDIFVIRTLLKESNTICSLGKILGILLIFIPFFIKPIFFFKKNSSSPFAILGECTALSYSQLLHDKEEIFYRMDKLAAAGRKLSKSNIQEIIHDLPRHSSFSYINNGNLTENYFEEATDSLHDGYIYLVITKSKSASSEIIGLFTNKQYNHVSLSFDRELHTIISYNGGEKIAPPGLNSEVIEQLTKRDGASVIVYRLLATYEQKRIILDKIRKINNEGSAYNLLGLVLKVTPQPNIMFCSQFVYTMLELAGLNYFEKNAAHVTPTDFIELDYYRKLDFVCRIDLNKSNFSNEEIEHEKDI</sequence>